<evidence type="ECO:0000313" key="1">
    <source>
        <dbReference type="EMBL" id="TMS33310.1"/>
    </source>
</evidence>
<dbReference type="AlphaFoldDB" id="A0A4U8UJW6"/>
<organism evidence="1 2">
    <name type="scientific">Steinernema carpocapsae</name>
    <name type="common">Entomopathogenic nematode</name>
    <dbReference type="NCBI Taxonomy" id="34508"/>
    <lineage>
        <taxon>Eukaryota</taxon>
        <taxon>Metazoa</taxon>
        <taxon>Ecdysozoa</taxon>
        <taxon>Nematoda</taxon>
        <taxon>Chromadorea</taxon>
        <taxon>Rhabditida</taxon>
        <taxon>Tylenchina</taxon>
        <taxon>Panagrolaimomorpha</taxon>
        <taxon>Strongyloidoidea</taxon>
        <taxon>Steinernematidae</taxon>
        <taxon>Steinernema</taxon>
    </lineage>
</organism>
<name>A0A4U8UJW6_STECR</name>
<dbReference type="EMBL" id="AZBU02000001">
    <property type="protein sequence ID" value="TMS33310.1"/>
    <property type="molecule type" value="Genomic_DNA"/>
</dbReference>
<dbReference type="Proteomes" id="UP000298663">
    <property type="component" value="Unassembled WGS sequence"/>
</dbReference>
<accession>A0A4U8UJW6</accession>
<protein>
    <submittedName>
        <fullName evidence="1">Uncharacterized protein</fullName>
    </submittedName>
</protein>
<keyword evidence="2" id="KW-1185">Reference proteome</keyword>
<reference evidence="1 2" key="1">
    <citation type="journal article" date="2015" name="Genome Biol.">
        <title>Comparative genomics of Steinernema reveals deeply conserved gene regulatory networks.</title>
        <authorList>
            <person name="Dillman A.R."/>
            <person name="Macchietto M."/>
            <person name="Porter C.F."/>
            <person name="Rogers A."/>
            <person name="Williams B."/>
            <person name="Antoshechkin I."/>
            <person name="Lee M.M."/>
            <person name="Goodwin Z."/>
            <person name="Lu X."/>
            <person name="Lewis E.E."/>
            <person name="Goodrich-Blair H."/>
            <person name="Stock S.P."/>
            <person name="Adams B.J."/>
            <person name="Sternberg P.W."/>
            <person name="Mortazavi A."/>
        </authorList>
    </citation>
    <scope>NUCLEOTIDE SEQUENCE [LARGE SCALE GENOMIC DNA]</scope>
    <source>
        <strain evidence="1 2">ALL</strain>
    </source>
</reference>
<sequence length="172" mass="19333">MSDLLPPTDNEMPVFAQVYALDSHKALERRAKKIQDAHKLNNRNLENIKTLATAIDRELQVQHPFVELYKTARNLYTERLLEAEEAGQPVRNVLIRLLDNREARRAGVADQDVYPHRTAPARSAEHVAVIWTSGTGEPPEAKGLELSLKDGGTMKIEGHFSLFKAHCKPASF</sequence>
<evidence type="ECO:0000313" key="2">
    <source>
        <dbReference type="Proteomes" id="UP000298663"/>
    </source>
</evidence>
<proteinExistence type="predicted"/>
<comment type="caution">
    <text evidence="1">The sequence shown here is derived from an EMBL/GenBank/DDBJ whole genome shotgun (WGS) entry which is preliminary data.</text>
</comment>
<reference evidence="1 2" key="2">
    <citation type="journal article" date="2019" name="G3 (Bethesda)">
        <title>Hybrid Assembly of the Genome of the Entomopathogenic Nematode Steinernema carpocapsae Identifies the X-Chromosome.</title>
        <authorList>
            <person name="Serra L."/>
            <person name="Macchietto M."/>
            <person name="Macias-Munoz A."/>
            <person name="McGill C.J."/>
            <person name="Rodriguez I.M."/>
            <person name="Rodriguez B."/>
            <person name="Murad R."/>
            <person name="Mortazavi A."/>
        </authorList>
    </citation>
    <scope>NUCLEOTIDE SEQUENCE [LARGE SCALE GENOMIC DNA]</scope>
    <source>
        <strain evidence="1 2">ALL</strain>
    </source>
</reference>
<gene>
    <name evidence="1" type="ORF">L596_001069</name>
</gene>